<accession>A0ACC0JFL8</accession>
<gene>
    <name evidence="1" type="ORF">MSG28_006592</name>
</gene>
<evidence type="ECO:0000313" key="1">
    <source>
        <dbReference type="EMBL" id="KAI8422850.1"/>
    </source>
</evidence>
<sequence length="93" mass="10133">MSQFPCLSPQLPGVSHSFQVRPHSCSRQLPGCSSPLTELNPRFQITAAPTFGALPTAHTCFNQLCLPDYDGYEQLVHALLWAINEGGEGFGMI</sequence>
<organism evidence="1 2">
    <name type="scientific">Choristoneura fumiferana</name>
    <name type="common">Spruce budworm moth</name>
    <name type="synonym">Archips fumiferana</name>
    <dbReference type="NCBI Taxonomy" id="7141"/>
    <lineage>
        <taxon>Eukaryota</taxon>
        <taxon>Metazoa</taxon>
        <taxon>Ecdysozoa</taxon>
        <taxon>Arthropoda</taxon>
        <taxon>Hexapoda</taxon>
        <taxon>Insecta</taxon>
        <taxon>Pterygota</taxon>
        <taxon>Neoptera</taxon>
        <taxon>Endopterygota</taxon>
        <taxon>Lepidoptera</taxon>
        <taxon>Glossata</taxon>
        <taxon>Ditrysia</taxon>
        <taxon>Tortricoidea</taxon>
        <taxon>Tortricidae</taxon>
        <taxon>Tortricinae</taxon>
        <taxon>Choristoneura</taxon>
    </lineage>
</organism>
<reference evidence="1 2" key="1">
    <citation type="journal article" date="2022" name="Genome Biol. Evol.">
        <title>The Spruce Budworm Genome: Reconstructing the Evolutionary History of Antifreeze Proteins.</title>
        <authorList>
            <person name="Beliveau C."/>
            <person name="Gagne P."/>
            <person name="Picq S."/>
            <person name="Vernygora O."/>
            <person name="Keeling C.I."/>
            <person name="Pinkney K."/>
            <person name="Doucet D."/>
            <person name="Wen F."/>
            <person name="Johnston J.S."/>
            <person name="Maaroufi H."/>
            <person name="Boyle B."/>
            <person name="Laroche J."/>
            <person name="Dewar K."/>
            <person name="Juretic N."/>
            <person name="Blackburn G."/>
            <person name="Nisole A."/>
            <person name="Brunet B."/>
            <person name="Brandao M."/>
            <person name="Lumley L."/>
            <person name="Duan J."/>
            <person name="Quan G."/>
            <person name="Lucarotti C.J."/>
            <person name="Roe A.D."/>
            <person name="Sperling F.A.H."/>
            <person name="Levesque R.C."/>
            <person name="Cusson M."/>
        </authorList>
    </citation>
    <scope>NUCLEOTIDE SEQUENCE [LARGE SCALE GENOMIC DNA]</scope>
    <source>
        <strain evidence="1">Glfc:IPQL:Cfum</strain>
    </source>
</reference>
<evidence type="ECO:0000313" key="2">
    <source>
        <dbReference type="Proteomes" id="UP001064048"/>
    </source>
</evidence>
<keyword evidence="2" id="KW-1185">Reference proteome</keyword>
<name>A0ACC0JFL8_CHOFU</name>
<proteinExistence type="predicted"/>
<protein>
    <submittedName>
        <fullName evidence="1">Uncharacterized protein</fullName>
    </submittedName>
</protein>
<dbReference type="Proteomes" id="UP001064048">
    <property type="component" value="Chromosome 10"/>
</dbReference>
<comment type="caution">
    <text evidence="1">The sequence shown here is derived from an EMBL/GenBank/DDBJ whole genome shotgun (WGS) entry which is preliminary data.</text>
</comment>
<dbReference type="EMBL" id="CM046110">
    <property type="protein sequence ID" value="KAI8422850.1"/>
    <property type="molecule type" value="Genomic_DNA"/>
</dbReference>